<keyword evidence="1" id="KW-1133">Transmembrane helix</keyword>
<feature type="transmembrane region" description="Helical" evidence="1">
    <location>
        <begin position="6"/>
        <end position="30"/>
    </location>
</feature>
<keyword evidence="1" id="KW-0472">Membrane</keyword>
<proteinExistence type="predicted"/>
<evidence type="ECO:0000256" key="1">
    <source>
        <dbReference type="SAM" id="Phobius"/>
    </source>
</evidence>
<comment type="caution">
    <text evidence="2">The sequence shown here is derived from an EMBL/GenBank/DDBJ whole genome shotgun (WGS) entry which is preliminary data.</text>
</comment>
<reference evidence="2 3" key="1">
    <citation type="submission" date="2024-02" db="EMBL/GenBank/DDBJ databases">
        <title>A draft genome for the cacao thread blight pathogen Marasmius crinis-equi.</title>
        <authorList>
            <person name="Cohen S.P."/>
            <person name="Baruah I.K."/>
            <person name="Amoako-Attah I."/>
            <person name="Bukari Y."/>
            <person name="Meinhardt L.W."/>
            <person name="Bailey B.A."/>
        </authorList>
    </citation>
    <scope>NUCLEOTIDE SEQUENCE [LARGE SCALE GENOMIC DNA]</scope>
    <source>
        <strain evidence="2 3">GH-76</strain>
    </source>
</reference>
<gene>
    <name evidence="2" type="ORF">V5O48_013555</name>
</gene>
<organism evidence="2 3">
    <name type="scientific">Marasmius crinis-equi</name>
    <dbReference type="NCBI Taxonomy" id="585013"/>
    <lineage>
        <taxon>Eukaryota</taxon>
        <taxon>Fungi</taxon>
        <taxon>Dikarya</taxon>
        <taxon>Basidiomycota</taxon>
        <taxon>Agaricomycotina</taxon>
        <taxon>Agaricomycetes</taxon>
        <taxon>Agaricomycetidae</taxon>
        <taxon>Agaricales</taxon>
        <taxon>Marasmiineae</taxon>
        <taxon>Marasmiaceae</taxon>
        <taxon>Marasmius</taxon>
    </lineage>
</organism>
<protein>
    <submittedName>
        <fullName evidence="2">Uncharacterized protein</fullName>
    </submittedName>
</protein>
<accession>A0ABR3F049</accession>
<evidence type="ECO:0000313" key="3">
    <source>
        <dbReference type="Proteomes" id="UP001465976"/>
    </source>
</evidence>
<name>A0ABR3F049_9AGAR</name>
<sequence length="68" mass="7610">MPPTIVAGVPVVVFLVGMILVEGFTITYMWQRRASLSDIRMHGSDGHYPFQSFVRIVFYTLVGGFGIM</sequence>
<evidence type="ECO:0000313" key="2">
    <source>
        <dbReference type="EMBL" id="KAL0568427.1"/>
    </source>
</evidence>
<keyword evidence="1" id="KW-0812">Transmembrane</keyword>
<keyword evidence="3" id="KW-1185">Reference proteome</keyword>
<dbReference type="Proteomes" id="UP001465976">
    <property type="component" value="Unassembled WGS sequence"/>
</dbReference>
<dbReference type="EMBL" id="JBAHYK010001342">
    <property type="protein sequence ID" value="KAL0568427.1"/>
    <property type="molecule type" value="Genomic_DNA"/>
</dbReference>